<dbReference type="KEGG" id="samy:DB32_002714"/>
<dbReference type="EMBL" id="CP011125">
    <property type="protein sequence ID" value="AKF05565.1"/>
    <property type="molecule type" value="Genomic_DNA"/>
</dbReference>
<reference evidence="2 3" key="1">
    <citation type="submission" date="2015-03" db="EMBL/GenBank/DDBJ databases">
        <title>Genome assembly of Sandaracinus amylolyticus DSM 53668.</title>
        <authorList>
            <person name="Sharma G."/>
            <person name="Subramanian S."/>
        </authorList>
    </citation>
    <scope>NUCLEOTIDE SEQUENCE [LARGE SCALE GENOMIC DNA]</scope>
    <source>
        <strain evidence="2 3">DSM 53668</strain>
    </source>
</reference>
<dbReference type="Proteomes" id="UP000034883">
    <property type="component" value="Chromosome"/>
</dbReference>
<accession>A0A0F6W2G9</accession>
<keyword evidence="1" id="KW-0812">Transmembrane</keyword>
<dbReference type="AlphaFoldDB" id="A0A0F6W2G9"/>
<organism evidence="2 3">
    <name type="scientific">Sandaracinus amylolyticus</name>
    <dbReference type="NCBI Taxonomy" id="927083"/>
    <lineage>
        <taxon>Bacteria</taxon>
        <taxon>Pseudomonadati</taxon>
        <taxon>Myxococcota</taxon>
        <taxon>Polyangia</taxon>
        <taxon>Polyangiales</taxon>
        <taxon>Sandaracinaceae</taxon>
        <taxon>Sandaracinus</taxon>
    </lineage>
</organism>
<dbReference type="RefSeq" id="WP_053232813.1">
    <property type="nucleotide sequence ID" value="NZ_CP011125.1"/>
</dbReference>
<keyword evidence="1" id="KW-0472">Membrane</keyword>
<protein>
    <submittedName>
        <fullName evidence="2">Uncharacterized protein</fullName>
    </submittedName>
</protein>
<dbReference type="STRING" id="927083.DB32_002714"/>
<gene>
    <name evidence="2" type="ORF">DB32_002714</name>
</gene>
<feature type="transmembrane region" description="Helical" evidence="1">
    <location>
        <begin position="212"/>
        <end position="233"/>
    </location>
</feature>
<name>A0A0F6W2G9_9BACT</name>
<sequence length="237" mass="26226">MRERRRLAIAVALIGGAIAIARPARAHLGHVILRAERYLKLDATEGDTRLVVSLMLGAEEGERVLAAADANGDHEVTRDEADRYLAQWGEGLRTEVPVELDGAPVELAWTDGWLDPIGRVREVPLTVEMVAHLPTDAREHHVVFEDRMVRRETFDRTDVAFRAHDGAEMIACGPERDPARCDEDELGIVRGGAQPTTFGARVRYPTRSESRMPLVALAVGLVALVAGLIAFFVRRRR</sequence>
<keyword evidence="1" id="KW-1133">Transmembrane helix</keyword>
<evidence type="ECO:0000313" key="3">
    <source>
        <dbReference type="Proteomes" id="UP000034883"/>
    </source>
</evidence>
<evidence type="ECO:0000313" key="2">
    <source>
        <dbReference type="EMBL" id="AKF05565.1"/>
    </source>
</evidence>
<evidence type="ECO:0000256" key="1">
    <source>
        <dbReference type="SAM" id="Phobius"/>
    </source>
</evidence>
<keyword evidence="3" id="KW-1185">Reference proteome</keyword>
<proteinExistence type="predicted"/>